<gene>
    <name evidence="1" type="ORF">AAW00_00960</name>
</gene>
<dbReference type="InterPro" id="IPR027417">
    <property type="entry name" value="P-loop_NTPase"/>
</dbReference>
<name>A0A0G9MWH6_9SPHN</name>
<dbReference type="SUPFAM" id="SSF52540">
    <property type="entry name" value="P-loop containing nucleoside triphosphate hydrolases"/>
    <property type="match status" value="1"/>
</dbReference>
<dbReference type="PANTHER" id="PTHR10285">
    <property type="entry name" value="URIDINE KINASE"/>
    <property type="match status" value="1"/>
</dbReference>
<proteinExistence type="predicted"/>
<dbReference type="PATRIC" id="fig|1581420.6.peg.192"/>
<comment type="caution">
    <text evidence="1">The sequence shown here is derived from an EMBL/GenBank/DDBJ whole genome shotgun (WGS) entry which is preliminary data.</text>
</comment>
<accession>A0A0G9MWH6</accession>
<reference evidence="1 2" key="1">
    <citation type="submission" date="2015-04" db="EMBL/GenBank/DDBJ databases">
        <title>The draft genome sequence of Erythrobacter luteus KA37.</title>
        <authorList>
            <person name="Zhuang L."/>
            <person name="Liu Y."/>
            <person name="Shao Z."/>
        </authorList>
    </citation>
    <scope>NUCLEOTIDE SEQUENCE [LARGE SCALE GENOMIC DNA]</scope>
    <source>
        <strain evidence="1 2">KA37</strain>
    </source>
</reference>
<protein>
    <submittedName>
        <fullName evidence="1">Uncharacterized protein</fullName>
    </submittedName>
</protein>
<dbReference type="AlphaFoldDB" id="A0A0G9MWH6"/>
<sequence length="281" mass="30767">MSDAVADLIAAEGLPADYAEVVERHWKPLADRIATRAAGHTPLIVGINGAQGSGKTTLCRFLELLLGRRGLRAVTLSIDDIYLTRTERMALARQVHPLFATRGVPGTHSPALGMEVIEAIRAGRAVTLPRFDKAMDDRAPESVPVPGPVDVLLFEGWCLGAIPQDEAALAEPVNALEAEEDVDGTWRDTVNRLLGEDYARLFAQVDLLLMLKVGSFAEVRRNRRLQEEKLRARNPGAPGPMSPAEVDRFLSHFERLTLHMLDAMPARADLVIPIGPDQRPL</sequence>
<dbReference type="STRING" id="1581420.AAW00_00960"/>
<keyword evidence="2" id="KW-1185">Reference proteome</keyword>
<organism evidence="1 2">
    <name type="scientific">Aurantiacibacter luteus</name>
    <dbReference type="NCBI Taxonomy" id="1581420"/>
    <lineage>
        <taxon>Bacteria</taxon>
        <taxon>Pseudomonadati</taxon>
        <taxon>Pseudomonadota</taxon>
        <taxon>Alphaproteobacteria</taxon>
        <taxon>Sphingomonadales</taxon>
        <taxon>Erythrobacteraceae</taxon>
        <taxon>Aurantiacibacter</taxon>
    </lineage>
</organism>
<dbReference type="EMBL" id="LBHB01000001">
    <property type="protein sequence ID" value="KLE35091.1"/>
    <property type="molecule type" value="Genomic_DNA"/>
</dbReference>
<dbReference type="RefSeq" id="WP_047002493.1">
    <property type="nucleotide sequence ID" value="NZ_LBHB01000001.1"/>
</dbReference>
<dbReference type="OrthoDB" id="455474at2"/>
<dbReference type="Proteomes" id="UP000053464">
    <property type="component" value="Unassembled WGS sequence"/>
</dbReference>
<dbReference type="Gene3D" id="3.40.50.300">
    <property type="entry name" value="P-loop containing nucleotide triphosphate hydrolases"/>
    <property type="match status" value="1"/>
</dbReference>
<evidence type="ECO:0000313" key="2">
    <source>
        <dbReference type="Proteomes" id="UP000053464"/>
    </source>
</evidence>
<evidence type="ECO:0000313" key="1">
    <source>
        <dbReference type="EMBL" id="KLE35091.1"/>
    </source>
</evidence>